<dbReference type="EMBL" id="JACTVJ010000014">
    <property type="protein sequence ID" value="MBC9716482.1"/>
    <property type="molecule type" value="Genomic_DNA"/>
</dbReference>
<name>A0ABR7SM23_9ACTN</name>
<protein>
    <submittedName>
        <fullName evidence="1">Uncharacterized protein</fullName>
    </submittedName>
</protein>
<organism evidence="1 2">
    <name type="scientific">Streptomyces polyasparticus</name>
    <dbReference type="NCBI Taxonomy" id="2767826"/>
    <lineage>
        <taxon>Bacteria</taxon>
        <taxon>Bacillati</taxon>
        <taxon>Actinomycetota</taxon>
        <taxon>Actinomycetes</taxon>
        <taxon>Kitasatosporales</taxon>
        <taxon>Streptomycetaceae</taxon>
        <taxon>Streptomyces</taxon>
    </lineage>
</organism>
<sequence>MEHRLSDLVRIDPPRRYQDWRKVTASPGSTLTEVLRSQVPDDSDVLVVAGDDPLLTAPAHEVGPGRTVAALRVGTGPLTYDRLRVLLRSLEASDPVVIRRTAEKLADALAGAAGLVLTDPLTRSLATVTGAGLGPVGPAAGSFRPGVVQAAPAGRRRSADAVVDGRVAVKGRPVVFGRGPVPGPRQEWYERLSALSHYPLVLTVEDGTVTGMKASESGSALAAGALSGLFAADPGHARVTALEFGLNPTAPRLPFSTESNIAAAGGGTASVHLVLGSELTEYQLVLGCATSTLTAVGSPVPLAGAGTAPAPPADAPAPAHRPSVRAGQGALRLMTADGLWDSFPVGT</sequence>
<evidence type="ECO:0000313" key="1">
    <source>
        <dbReference type="EMBL" id="MBC9716482.1"/>
    </source>
</evidence>
<proteinExistence type="predicted"/>
<gene>
    <name evidence="1" type="ORF">H9Y04_28515</name>
</gene>
<dbReference type="RefSeq" id="WP_187816929.1">
    <property type="nucleotide sequence ID" value="NZ_JACTVJ010000014.1"/>
</dbReference>
<accession>A0ABR7SM23</accession>
<reference evidence="1 2" key="1">
    <citation type="submission" date="2020-08" db="EMBL/GenBank/DDBJ databases">
        <title>Genemic of Streptomyces polyaspartic.</title>
        <authorList>
            <person name="Liu W."/>
        </authorList>
    </citation>
    <scope>NUCLEOTIDE SEQUENCE [LARGE SCALE GENOMIC DNA]</scope>
    <source>
        <strain evidence="1 2">TRM66268-LWL</strain>
    </source>
</reference>
<comment type="caution">
    <text evidence="1">The sequence shown here is derived from an EMBL/GenBank/DDBJ whole genome shotgun (WGS) entry which is preliminary data.</text>
</comment>
<keyword evidence="2" id="KW-1185">Reference proteome</keyword>
<dbReference type="Proteomes" id="UP000642284">
    <property type="component" value="Unassembled WGS sequence"/>
</dbReference>
<evidence type="ECO:0000313" key="2">
    <source>
        <dbReference type="Proteomes" id="UP000642284"/>
    </source>
</evidence>